<evidence type="ECO:0000256" key="1">
    <source>
        <dbReference type="SAM" id="MobiDB-lite"/>
    </source>
</evidence>
<accession>A0A4Z2HWG6</accession>
<evidence type="ECO:0000313" key="2">
    <source>
        <dbReference type="EMBL" id="TNN70196.1"/>
    </source>
</evidence>
<feature type="compositionally biased region" description="Low complexity" evidence="1">
    <location>
        <begin position="15"/>
        <end position="35"/>
    </location>
</feature>
<proteinExistence type="predicted"/>
<protein>
    <submittedName>
        <fullName evidence="2">Uncharacterized protein</fullName>
    </submittedName>
</protein>
<keyword evidence="3" id="KW-1185">Reference proteome</keyword>
<name>A0A4Z2HWG6_9TELE</name>
<gene>
    <name evidence="2" type="ORF">EYF80_019567</name>
</gene>
<dbReference type="EMBL" id="SRLO01000166">
    <property type="protein sequence ID" value="TNN70196.1"/>
    <property type="molecule type" value="Genomic_DNA"/>
</dbReference>
<dbReference type="Proteomes" id="UP000314294">
    <property type="component" value="Unassembled WGS sequence"/>
</dbReference>
<reference evidence="2 3" key="1">
    <citation type="submission" date="2019-03" db="EMBL/GenBank/DDBJ databases">
        <title>First draft genome of Liparis tanakae, snailfish: a comprehensive survey of snailfish specific genes.</title>
        <authorList>
            <person name="Kim W."/>
            <person name="Song I."/>
            <person name="Jeong J.-H."/>
            <person name="Kim D."/>
            <person name="Kim S."/>
            <person name="Ryu S."/>
            <person name="Song J.Y."/>
            <person name="Lee S.K."/>
        </authorList>
    </citation>
    <scope>NUCLEOTIDE SEQUENCE [LARGE SCALE GENOMIC DNA]</scope>
    <source>
        <tissue evidence="2">Muscle</tissue>
    </source>
</reference>
<evidence type="ECO:0000313" key="3">
    <source>
        <dbReference type="Proteomes" id="UP000314294"/>
    </source>
</evidence>
<dbReference type="AlphaFoldDB" id="A0A4Z2HWG6"/>
<sequence length="100" mass="10488">MEGLDSEQPAHKESSPSTHHSISLITTTTTTTTTSMHPQALILSPAPNALEANLPPGSASCRGGSVVFAAICTHRCSLNQTQHADPDSNLLRLSGSHLFV</sequence>
<comment type="caution">
    <text evidence="2">The sequence shown here is derived from an EMBL/GenBank/DDBJ whole genome shotgun (WGS) entry which is preliminary data.</text>
</comment>
<feature type="region of interest" description="Disordered" evidence="1">
    <location>
        <begin position="1"/>
        <end position="38"/>
    </location>
</feature>
<organism evidence="2 3">
    <name type="scientific">Liparis tanakae</name>
    <name type="common">Tanaka's snailfish</name>
    <dbReference type="NCBI Taxonomy" id="230148"/>
    <lineage>
        <taxon>Eukaryota</taxon>
        <taxon>Metazoa</taxon>
        <taxon>Chordata</taxon>
        <taxon>Craniata</taxon>
        <taxon>Vertebrata</taxon>
        <taxon>Euteleostomi</taxon>
        <taxon>Actinopterygii</taxon>
        <taxon>Neopterygii</taxon>
        <taxon>Teleostei</taxon>
        <taxon>Neoteleostei</taxon>
        <taxon>Acanthomorphata</taxon>
        <taxon>Eupercaria</taxon>
        <taxon>Perciformes</taxon>
        <taxon>Cottioidei</taxon>
        <taxon>Cottales</taxon>
        <taxon>Liparidae</taxon>
        <taxon>Liparis</taxon>
    </lineage>
</organism>